<evidence type="ECO:0000313" key="2">
    <source>
        <dbReference type="EMBL" id="KAA0963219.1"/>
    </source>
</evidence>
<keyword evidence="1" id="KW-0812">Transmembrane</keyword>
<feature type="transmembrane region" description="Helical" evidence="1">
    <location>
        <begin position="51"/>
        <end position="69"/>
    </location>
</feature>
<protein>
    <submittedName>
        <fullName evidence="2">Uncharacterized protein</fullName>
    </submittedName>
</protein>
<evidence type="ECO:0000256" key="1">
    <source>
        <dbReference type="SAM" id="Phobius"/>
    </source>
</evidence>
<proteinExistence type="predicted"/>
<dbReference type="AlphaFoldDB" id="A0A5B0DDX8"/>
<keyword evidence="1" id="KW-0472">Membrane</keyword>
<dbReference type="EMBL" id="VSJJ01000015">
    <property type="protein sequence ID" value="KAA0963219.1"/>
    <property type="molecule type" value="Genomic_DNA"/>
</dbReference>
<gene>
    <name evidence="2" type="ORF">FXF62_10325</name>
</gene>
<organism evidence="2 3">
    <name type="scientific">Streptococcus cristatus</name>
    <dbReference type="NCBI Taxonomy" id="45634"/>
    <lineage>
        <taxon>Bacteria</taxon>
        <taxon>Bacillati</taxon>
        <taxon>Bacillota</taxon>
        <taxon>Bacilli</taxon>
        <taxon>Lactobacillales</taxon>
        <taxon>Streptococcaceae</taxon>
        <taxon>Streptococcus</taxon>
    </lineage>
</organism>
<evidence type="ECO:0000313" key="3">
    <source>
        <dbReference type="Proteomes" id="UP000323039"/>
    </source>
</evidence>
<name>A0A5B0DDX8_STRCR</name>
<sequence length="103" mass="11413">MKKRNAENFSESAAGCFVGLAAGITLIFTSACIVQYGWNEIVTTIVSVDKITIWQALGLDVLMTFITANSRDDNRTFKEKVISVISYQITVLVILLLASYFIK</sequence>
<accession>A0A5B0DDX8</accession>
<keyword evidence="1" id="KW-1133">Transmembrane helix</keyword>
<dbReference type="RefSeq" id="WP_149518664.1">
    <property type="nucleotide sequence ID" value="NZ_VSJJ01000015.1"/>
</dbReference>
<dbReference type="Proteomes" id="UP000323039">
    <property type="component" value="Unassembled WGS sequence"/>
</dbReference>
<feature type="transmembrane region" description="Helical" evidence="1">
    <location>
        <begin position="12"/>
        <end position="36"/>
    </location>
</feature>
<comment type="caution">
    <text evidence="2">The sequence shown here is derived from an EMBL/GenBank/DDBJ whole genome shotgun (WGS) entry which is preliminary data.</text>
</comment>
<dbReference type="PROSITE" id="PS51257">
    <property type="entry name" value="PROKAR_LIPOPROTEIN"/>
    <property type="match status" value="1"/>
</dbReference>
<feature type="transmembrane region" description="Helical" evidence="1">
    <location>
        <begin position="81"/>
        <end position="102"/>
    </location>
</feature>
<reference evidence="2 3" key="1">
    <citation type="submission" date="2019-08" db="EMBL/GenBank/DDBJ databases">
        <title>Genome sequence and analysis of Streptococcus cristatus strain S22 isolated from throat swab of children scarlet fever in Hangzhou, China.</title>
        <authorList>
            <person name="Huang Y."/>
            <person name="Xie L."/>
        </authorList>
    </citation>
    <scope>NUCLEOTIDE SEQUENCE [LARGE SCALE GENOMIC DNA]</scope>
    <source>
        <strain evidence="2 3">S22</strain>
    </source>
</reference>